<gene>
    <name evidence="1" type="ordered locus">MTR_2g101510</name>
</gene>
<dbReference type="EnsemblPlants" id="AES67967">
    <property type="protein sequence ID" value="AES67967"/>
    <property type="gene ID" value="MTR_2g101510"/>
</dbReference>
<dbReference type="PaxDb" id="3880-AES67967"/>
<dbReference type="EMBL" id="CM001218">
    <property type="protein sequence ID" value="AES67967.1"/>
    <property type="molecule type" value="Genomic_DNA"/>
</dbReference>
<evidence type="ECO:0000313" key="1">
    <source>
        <dbReference type="EMBL" id="AES67967.1"/>
    </source>
</evidence>
<proteinExistence type="predicted"/>
<accession>G7IUP3</accession>
<reference evidence="1 3" key="1">
    <citation type="journal article" date="2011" name="Nature">
        <title>The Medicago genome provides insight into the evolution of rhizobial symbioses.</title>
        <authorList>
            <person name="Young N.D."/>
            <person name="Debelle F."/>
            <person name="Oldroyd G.E."/>
            <person name="Geurts R."/>
            <person name="Cannon S.B."/>
            <person name="Udvardi M.K."/>
            <person name="Benedito V.A."/>
            <person name="Mayer K.F."/>
            <person name="Gouzy J."/>
            <person name="Schoof H."/>
            <person name="Van de Peer Y."/>
            <person name="Proost S."/>
            <person name="Cook D.R."/>
            <person name="Meyers B.C."/>
            <person name="Spannagl M."/>
            <person name="Cheung F."/>
            <person name="De Mita S."/>
            <person name="Krishnakumar V."/>
            <person name="Gundlach H."/>
            <person name="Zhou S."/>
            <person name="Mudge J."/>
            <person name="Bharti A.K."/>
            <person name="Murray J.D."/>
            <person name="Naoumkina M.A."/>
            <person name="Rosen B."/>
            <person name="Silverstein K.A."/>
            <person name="Tang H."/>
            <person name="Rombauts S."/>
            <person name="Zhao P.X."/>
            <person name="Zhou P."/>
            <person name="Barbe V."/>
            <person name="Bardou P."/>
            <person name="Bechner M."/>
            <person name="Bellec A."/>
            <person name="Berger A."/>
            <person name="Berges H."/>
            <person name="Bidwell S."/>
            <person name="Bisseling T."/>
            <person name="Choisne N."/>
            <person name="Couloux A."/>
            <person name="Denny R."/>
            <person name="Deshpande S."/>
            <person name="Dai X."/>
            <person name="Doyle J.J."/>
            <person name="Dudez A.M."/>
            <person name="Farmer A.D."/>
            <person name="Fouteau S."/>
            <person name="Franken C."/>
            <person name="Gibelin C."/>
            <person name="Gish J."/>
            <person name="Goldstein S."/>
            <person name="Gonzalez A.J."/>
            <person name="Green P.J."/>
            <person name="Hallab A."/>
            <person name="Hartog M."/>
            <person name="Hua A."/>
            <person name="Humphray S.J."/>
            <person name="Jeong D.H."/>
            <person name="Jing Y."/>
            <person name="Jocker A."/>
            <person name="Kenton S.M."/>
            <person name="Kim D.J."/>
            <person name="Klee K."/>
            <person name="Lai H."/>
            <person name="Lang C."/>
            <person name="Lin S."/>
            <person name="Macmil S.L."/>
            <person name="Magdelenat G."/>
            <person name="Matthews L."/>
            <person name="McCorrison J."/>
            <person name="Monaghan E.L."/>
            <person name="Mun J.H."/>
            <person name="Najar F.Z."/>
            <person name="Nicholson C."/>
            <person name="Noirot C."/>
            <person name="O'Bleness M."/>
            <person name="Paule C.R."/>
            <person name="Poulain J."/>
            <person name="Prion F."/>
            <person name="Qin B."/>
            <person name="Qu C."/>
            <person name="Retzel E.F."/>
            <person name="Riddle C."/>
            <person name="Sallet E."/>
            <person name="Samain S."/>
            <person name="Samson N."/>
            <person name="Sanders I."/>
            <person name="Saurat O."/>
            <person name="Scarpelli C."/>
            <person name="Schiex T."/>
            <person name="Segurens B."/>
            <person name="Severin A.J."/>
            <person name="Sherrier D.J."/>
            <person name="Shi R."/>
            <person name="Sims S."/>
            <person name="Singer S.R."/>
            <person name="Sinharoy S."/>
            <person name="Sterck L."/>
            <person name="Viollet A."/>
            <person name="Wang B.B."/>
            <person name="Wang K."/>
            <person name="Wang M."/>
            <person name="Wang X."/>
            <person name="Warfsmann J."/>
            <person name="Weissenbach J."/>
            <person name="White D.D."/>
            <person name="White J.D."/>
            <person name="Wiley G.B."/>
            <person name="Wincker P."/>
            <person name="Xing Y."/>
            <person name="Yang L."/>
            <person name="Yao Z."/>
            <person name="Ying F."/>
            <person name="Zhai J."/>
            <person name="Zhou L."/>
            <person name="Zuber A."/>
            <person name="Denarie J."/>
            <person name="Dixon R.A."/>
            <person name="May G.D."/>
            <person name="Schwartz D.C."/>
            <person name="Rogers J."/>
            <person name="Quetier F."/>
            <person name="Town C.D."/>
            <person name="Roe B.A."/>
        </authorList>
    </citation>
    <scope>NUCLEOTIDE SEQUENCE [LARGE SCALE GENOMIC DNA]</scope>
    <source>
        <strain evidence="1">A17</strain>
        <strain evidence="2 3">cv. Jemalong A17</strain>
    </source>
</reference>
<reference evidence="1 3" key="2">
    <citation type="journal article" date="2014" name="BMC Genomics">
        <title>An improved genome release (version Mt4.0) for the model legume Medicago truncatula.</title>
        <authorList>
            <person name="Tang H."/>
            <person name="Krishnakumar V."/>
            <person name="Bidwell S."/>
            <person name="Rosen B."/>
            <person name="Chan A."/>
            <person name="Zhou S."/>
            <person name="Gentzbittel L."/>
            <person name="Childs K.L."/>
            <person name="Yandell M."/>
            <person name="Gundlach H."/>
            <person name="Mayer K.F."/>
            <person name="Schwartz D.C."/>
            <person name="Town C.D."/>
        </authorList>
    </citation>
    <scope>GENOME REANNOTATION</scope>
    <source>
        <strain evidence="2 3">cv. Jemalong A17</strain>
    </source>
</reference>
<name>G7IUP3_MEDTR</name>
<evidence type="ECO:0000313" key="3">
    <source>
        <dbReference type="Proteomes" id="UP000002051"/>
    </source>
</evidence>
<keyword evidence="3" id="KW-1185">Reference proteome</keyword>
<organism evidence="1 3">
    <name type="scientific">Medicago truncatula</name>
    <name type="common">Barrel medic</name>
    <name type="synonym">Medicago tribuloides</name>
    <dbReference type="NCBI Taxonomy" id="3880"/>
    <lineage>
        <taxon>Eukaryota</taxon>
        <taxon>Viridiplantae</taxon>
        <taxon>Streptophyta</taxon>
        <taxon>Embryophyta</taxon>
        <taxon>Tracheophyta</taxon>
        <taxon>Spermatophyta</taxon>
        <taxon>Magnoliopsida</taxon>
        <taxon>eudicotyledons</taxon>
        <taxon>Gunneridae</taxon>
        <taxon>Pentapetalae</taxon>
        <taxon>rosids</taxon>
        <taxon>fabids</taxon>
        <taxon>Fabales</taxon>
        <taxon>Fabaceae</taxon>
        <taxon>Papilionoideae</taxon>
        <taxon>50 kb inversion clade</taxon>
        <taxon>NPAAA clade</taxon>
        <taxon>Hologalegina</taxon>
        <taxon>IRL clade</taxon>
        <taxon>Trifolieae</taxon>
        <taxon>Medicago</taxon>
    </lineage>
</organism>
<sequence>MSEWLRRQTRNLLGFACAGSNPAVDESFTRDEDTLLIQSRLIVSKDLFEEVIKKTDSVWLRIVSNYN</sequence>
<protein>
    <submittedName>
        <fullName evidence="1 2">Uncharacterized protein</fullName>
    </submittedName>
</protein>
<dbReference type="AlphaFoldDB" id="G7IUP3"/>
<evidence type="ECO:0000313" key="2">
    <source>
        <dbReference type="EnsemblPlants" id="AES67967"/>
    </source>
</evidence>
<dbReference type="HOGENOM" id="CLU_2816220_0_0_1"/>
<reference evidence="2" key="3">
    <citation type="submission" date="2015-04" db="UniProtKB">
        <authorList>
            <consortium name="EnsemblPlants"/>
        </authorList>
    </citation>
    <scope>IDENTIFICATION</scope>
    <source>
        <strain evidence="2">cv. Jemalong A17</strain>
    </source>
</reference>
<dbReference type="Proteomes" id="UP000002051">
    <property type="component" value="Chromosome 2"/>
</dbReference>